<dbReference type="Pfam" id="PF13414">
    <property type="entry name" value="TPR_11"/>
    <property type="match status" value="2"/>
</dbReference>
<feature type="repeat" description="TPR" evidence="5">
    <location>
        <begin position="457"/>
        <end position="490"/>
    </location>
</feature>
<sequence length="575" mass="65076">MEKAIEAKNRGNAAFSAKEYDKAVEAFTEAIQYDPDNYVLYSNRSAAFASLGKYHEALEDANSCIQRKPDWPKGYSRKGAALYGLGRYEEAVAAYEQGLQIEPNNEALLQGKQQAMNQSSSHSTTSRGGLFGPETMAQLAMNPTTRKLLQDPSFMQILKEMQQNPSAIGKYLQDPRVMQVLSVLTGMHFDTSQSSSEPFTQEQQPPKEQEEENKDQQPTTTTTTMDTSVPSQQTAEENSQPSVTESAEKKQALEEKNLGNEYYKKKQFQQAIEHYNKAIELDPWNLSYLTNRAAAYLEMGELDSCIEDCQKAVDWNKEYNLRTDYKIIARAYARMGNAYAKKQDYDKAIECYEKSLLEYHDDKVYSKCNEMKKLKKKLEEESYIDPELSKVAKEEGNNLYKQGQFPEALQKYTEAIKRNPKDPVPYSNRAATLTKLGQFPSALADCEKCLQLDPQFVRAYARKGAIHFYMKEYHKSLDAYQQGLQVDPNNAELKEGLQKTLSAIAEQQRSEKPDEEQIKHAMADPEIQKILMDPVLQNLLQEAQSNPSCIQKAMSSPGMAAKIQKLVAAGILRIG</sequence>
<dbReference type="GO" id="GO:0051879">
    <property type="term" value="F:Hsp90 protein binding"/>
    <property type="evidence" value="ECO:0007669"/>
    <property type="project" value="TreeGrafter"/>
</dbReference>
<dbReference type="GO" id="GO:0005737">
    <property type="term" value="C:cytoplasm"/>
    <property type="evidence" value="ECO:0007669"/>
    <property type="project" value="UniProtKB-SubCell"/>
</dbReference>
<dbReference type="PANTHER" id="PTHR22904:SF523">
    <property type="entry name" value="STRESS-INDUCED-PHOSPHOPROTEIN 1"/>
    <property type="match status" value="1"/>
</dbReference>
<evidence type="ECO:0000256" key="1">
    <source>
        <dbReference type="ARBA" id="ARBA00004496"/>
    </source>
</evidence>
<dbReference type="AlphaFoldDB" id="A0AAV9IJJ3"/>
<feature type="compositionally biased region" description="Polar residues" evidence="6">
    <location>
        <begin position="225"/>
        <end position="245"/>
    </location>
</feature>
<dbReference type="Proteomes" id="UP001300502">
    <property type="component" value="Unassembled WGS sequence"/>
</dbReference>
<dbReference type="PROSITE" id="PS50005">
    <property type="entry name" value="TPR"/>
    <property type="match status" value="6"/>
</dbReference>
<dbReference type="InterPro" id="IPR041243">
    <property type="entry name" value="STI1/HOP_DP"/>
</dbReference>
<dbReference type="SUPFAM" id="SSF48452">
    <property type="entry name" value="TPR-like"/>
    <property type="match status" value="1"/>
</dbReference>
<gene>
    <name evidence="8" type="ORF">GAYE_SCF42G5533</name>
</gene>
<evidence type="ECO:0000313" key="9">
    <source>
        <dbReference type="Proteomes" id="UP001300502"/>
    </source>
</evidence>
<accession>A0AAV9IJJ3</accession>
<feature type="repeat" description="TPR" evidence="5">
    <location>
        <begin position="4"/>
        <end position="37"/>
    </location>
</feature>
<feature type="repeat" description="TPR" evidence="5">
    <location>
        <begin position="329"/>
        <end position="362"/>
    </location>
</feature>
<evidence type="ECO:0000256" key="3">
    <source>
        <dbReference type="ARBA" id="ARBA00022737"/>
    </source>
</evidence>
<dbReference type="FunFam" id="1.25.40.10:FF:000020">
    <property type="entry name" value="Stress-induced phosphoprotein 1"/>
    <property type="match status" value="1"/>
</dbReference>
<feature type="compositionally biased region" description="Low complexity" evidence="6">
    <location>
        <begin position="197"/>
        <end position="206"/>
    </location>
</feature>
<dbReference type="FunFam" id="1.25.40.10:FF:000027">
    <property type="entry name" value="stress-induced-phosphoprotein 1 isoform X1"/>
    <property type="match status" value="1"/>
</dbReference>
<dbReference type="EMBL" id="JANCYU010000054">
    <property type="protein sequence ID" value="KAK4527610.1"/>
    <property type="molecule type" value="Genomic_DNA"/>
</dbReference>
<keyword evidence="3" id="KW-0677">Repeat</keyword>
<dbReference type="Pfam" id="PF00515">
    <property type="entry name" value="TPR_1"/>
    <property type="match status" value="4"/>
</dbReference>
<protein>
    <recommendedName>
        <fullName evidence="7">STI1 domain-containing protein</fullName>
    </recommendedName>
</protein>
<dbReference type="FunFam" id="1.10.260.100:FF:000002">
    <property type="entry name" value="Stress-induced-phosphoprotein 1 (Hsp70/Hsp90-organizing)"/>
    <property type="match status" value="1"/>
</dbReference>
<evidence type="ECO:0000313" key="8">
    <source>
        <dbReference type="EMBL" id="KAK4527610.1"/>
    </source>
</evidence>
<dbReference type="InterPro" id="IPR006636">
    <property type="entry name" value="STI1_HS-bd"/>
</dbReference>
<evidence type="ECO:0000256" key="2">
    <source>
        <dbReference type="ARBA" id="ARBA00022490"/>
    </source>
</evidence>
<feature type="repeat" description="TPR" evidence="5">
    <location>
        <begin position="389"/>
        <end position="422"/>
    </location>
</feature>
<dbReference type="SMART" id="SM00028">
    <property type="entry name" value="TPR"/>
    <property type="match status" value="9"/>
</dbReference>
<evidence type="ECO:0000259" key="7">
    <source>
        <dbReference type="SMART" id="SM00727"/>
    </source>
</evidence>
<comment type="caution">
    <text evidence="8">The sequence shown here is derived from an EMBL/GenBank/DDBJ whole genome shotgun (WGS) entry which is preliminary data.</text>
</comment>
<feature type="region of interest" description="Disordered" evidence="6">
    <location>
        <begin position="190"/>
        <end position="250"/>
    </location>
</feature>
<organism evidence="8 9">
    <name type="scientific">Galdieria yellowstonensis</name>
    <dbReference type="NCBI Taxonomy" id="3028027"/>
    <lineage>
        <taxon>Eukaryota</taxon>
        <taxon>Rhodophyta</taxon>
        <taxon>Bangiophyceae</taxon>
        <taxon>Galdieriales</taxon>
        <taxon>Galdieriaceae</taxon>
        <taxon>Galdieria</taxon>
    </lineage>
</organism>
<evidence type="ECO:0000256" key="6">
    <source>
        <dbReference type="SAM" id="MobiDB-lite"/>
    </source>
</evidence>
<dbReference type="InterPro" id="IPR019734">
    <property type="entry name" value="TPR_rpt"/>
</dbReference>
<feature type="repeat" description="TPR" evidence="5">
    <location>
        <begin position="252"/>
        <end position="285"/>
    </location>
</feature>
<feature type="domain" description="STI1" evidence="7">
    <location>
        <begin position="142"/>
        <end position="181"/>
    </location>
</feature>
<name>A0AAV9IJJ3_9RHOD</name>
<feature type="repeat" description="TPR" evidence="5">
    <location>
        <begin position="72"/>
        <end position="105"/>
    </location>
</feature>
<dbReference type="Gene3D" id="1.25.40.10">
    <property type="entry name" value="Tetratricopeptide repeat domain"/>
    <property type="match status" value="3"/>
</dbReference>
<dbReference type="FunFam" id="1.25.40.10:FF:000010">
    <property type="entry name" value="Stress-induced phosphoprotein 1"/>
    <property type="match status" value="1"/>
</dbReference>
<keyword evidence="2" id="KW-0963">Cytoplasm</keyword>
<feature type="domain" description="STI1" evidence="7">
    <location>
        <begin position="524"/>
        <end position="563"/>
    </location>
</feature>
<reference evidence="8 9" key="1">
    <citation type="submission" date="2022-07" db="EMBL/GenBank/DDBJ databases">
        <title>Genome-wide signatures of adaptation to extreme environments.</title>
        <authorList>
            <person name="Cho C.H."/>
            <person name="Yoon H.S."/>
        </authorList>
    </citation>
    <scope>NUCLEOTIDE SEQUENCE [LARGE SCALE GENOMIC DNA]</scope>
    <source>
        <strain evidence="8 9">108.79 E11</strain>
    </source>
</reference>
<proteinExistence type="predicted"/>
<dbReference type="FunFam" id="1.10.260.100:FF:000004">
    <property type="entry name" value="Putative stress-induced-phosphoprotein 1"/>
    <property type="match status" value="1"/>
</dbReference>
<dbReference type="Gene3D" id="1.10.260.100">
    <property type="match status" value="2"/>
</dbReference>
<dbReference type="PROSITE" id="PS50293">
    <property type="entry name" value="TPR_REGION"/>
    <property type="match status" value="4"/>
</dbReference>
<keyword evidence="4 5" id="KW-0802">TPR repeat</keyword>
<keyword evidence="9" id="KW-1185">Reference proteome</keyword>
<dbReference type="Pfam" id="PF17830">
    <property type="entry name" value="STI1-HOP_DP"/>
    <property type="match status" value="2"/>
</dbReference>
<evidence type="ECO:0000256" key="5">
    <source>
        <dbReference type="PROSITE-ProRule" id="PRU00339"/>
    </source>
</evidence>
<dbReference type="PANTHER" id="PTHR22904">
    <property type="entry name" value="TPR REPEAT CONTAINING PROTEIN"/>
    <property type="match status" value="1"/>
</dbReference>
<evidence type="ECO:0000256" key="4">
    <source>
        <dbReference type="ARBA" id="ARBA00022803"/>
    </source>
</evidence>
<dbReference type="SMART" id="SM00727">
    <property type="entry name" value="STI1"/>
    <property type="match status" value="2"/>
</dbReference>
<comment type="subcellular location">
    <subcellularLocation>
        <location evidence="1">Cytoplasm</location>
    </subcellularLocation>
</comment>
<dbReference type="InterPro" id="IPR011990">
    <property type="entry name" value="TPR-like_helical_dom_sf"/>
</dbReference>